<organism evidence="2">
    <name type="scientific">Picea sitchensis</name>
    <name type="common">Sitka spruce</name>
    <name type="synonym">Pinus sitchensis</name>
    <dbReference type="NCBI Taxonomy" id="3332"/>
    <lineage>
        <taxon>Eukaryota</taxon>
        <taxon>Viridiplantae</taxon>
        <taxon>Streptophyta</taxon>
        <taxon>Embryophyta</taxon>
        <taxon>Tracheophyta</taxon>
        <taxon>Spermatophyta</taxon>
        <taxon>Pinopsida</taxon>
        <taxon>Pinidae</taxon>
        <taxon>Conifers I</taxon>
        <taxon>Pinales</taxon>
        <taxon>Pinaceae</taxon>
        <taxon>Picea</taxon>
    </lineage>
</organism>
<proteinExistence type="evidence at transcript level"/>
<evidence type="ECO:0000256" key="1">
    <source>
        <dbReference type="SAM" id="MobiDB-lite"/>
    </source>
</evidence>
<name>B8LL92_PICSI</name>
<dbReference type="OMA" id="MPWITSE"/>
<feature type="compositionally biased region" description="Low complexity" evidence="1">
    <location>
        <begin position="29"/>
        <end position="38"/>
    </location>
</feature>
<feature type="region of interest" description="Disordered" evidence="1">
    <location>
        <begin position="29"/>
        <end position="75"/>
    </location>
</feature>
<accession>B8LL92</accession>
<protein>
    <submittedName>
        <fullName evidence="2">Uncharacterized protein</fullName>
    </submittedName>
</protein>
<feature type="compositionally biased region" description="Basic and acidic residues" evidence="1">
    <location>
        <begin position="48"/>
        <end position="68"/>
    </location>
</feature>
<dbReference type="AlphaFoldDB" id="B8LL92"/>
<evidence type="ECO:0000313" key="2">
    <source>
        <dbReference type="EMBL" id="ABR16422.1"/>
    </source>
</evidence>
<dbReference type="EMBL" id="EF676522">
    <property type="protein sequence ID" value="ABR16422.1"/>
    <property type="molecule type" value="mRNA"/>
</dbReference>
<reference evidence="2" key="1">
    <citation type="submission" date="2007-06" db="EMBL/GenBank/DDBJ databases">
        <title>Full length cDNA sequences from Sitka Spruce (Picea sitchensis).</title>
        <authorList>
            <person name="Ralph S.G."/>
            <person name="Chun H.E."/>
            <person name="Liao N."/>
            <person name="Ali J."/>
            <person name="Reid K."/>
            <person name="Kolosova N."/>
            <person name="Cooper N."/>
            <person name="Cullis C."/>
            <person name="Jancsik S."/>
            <person name="Moore R."/>
            <person name="Mayo M."/>
            <person name="Wagner S."/>
            <person name="Holt R.A."/>
            <person name="Jones S.J.M."/>
            <person name="Marra M.A."/>
            <person name="Ritland C.E."/>
            <person name="Ritland K."/>
            <person name="Bohlmann J."/>
        </authorList>
    </citation>
    <scope>NUCLEOTIDE SEQUENCE</scope>
    <source>
        <tissue evidence="2">Green portion of the leader tissue</tissue>
    </source>
</reference>
<sequence length="99" mass="11276">MELSSRSLDLVEEILTNSMYFAVYSLRESSSASDSQRSCGPTPSPDRVSWEKRTSRKRINVEMDERSKPRSRSVSEIIFNQDLQSTAAAFKRKKAKARA</sequence>